<dbReference type="GO" id="GO:0004596">
    <property type="term" value="F:protein-N-terminal amino-acid acetyltransferase activity"/>
    <property type="evidence" value="ECO:0007669"/>
    <property type="project" value="InterPro"/>
</dbReference>
<name>A0A0Q2S811_9EURY</name>
<dbReference type="NCBIfam" id="TIGR01575">
    <property type="entry name" value="rimI"/>
    <property type="match status" value="1"/>
</dbReference>
<dbReference type="Gene3D" id="3.40.630.30">
    <property type="match status" value="1"/>
</dbReference>
<dbReference type="KEGG" id="ttd:A3L14_10195"/>
<dbReference type="Proteomes" id="UP000051862">
    <property type="component" value="Unassembled WGS sequence"/>
</dbReference>
<dbReference type="InterPro" id="IPR045047">
    <property type="entry name" value="Ard1-like"/>
</dbReference>
<evidence type="ECO:0000256" key="2">
    <source>
        <dbReference type="ARBA" id="ARBA00023315"/>
    </source>
</evidence>
<dbReference type="EMBL" id="CP015105">
    <property type="protein sequence ID" value="ASJ13229.1"/>
    <property type="molecule type" value="Genomic_DNA"/>
</dbReference>
<organism evidence="5 7">
    <name type="scientific">Thermococcus thioreducens</name>
    <dbReference type="NCBI Taxonomy" id="277988"/>
    <lineage>
        <taxon>Archaea</taxon>
        <taxon>Methanobacteriati</taxon>
        <taxon>Methanobacteriota</taxon>
        <taxon>Thermococci</taxon>
        <taxon>Thermococcales</taxon>
        <taxon>Thermococcaceae</taxon>
        <taxon>Thermococcus</taxon>
    </lineage>
</organism>
<sequence>MSVSVREAGGRIPLAMVVIRPAKLFDIPDVVRIERLSFREEYPRGVFLVFLENNPDTFLVAEYRGRVIGYVMAYLRPDLEGHIMSIAVDPQYRGSGIGSALLSEAIERLIKKGARYIGLEVRVSNERAIKLYERFGFKRIKRIIGYYADGEDAYYMLLPAEEWGGRN</sequence>
<dbReference type="PATRIC" id="fig|277988.4.peg.302"/>
<dbReference type="Proteomes" id="UP000250136">
    <property type="component" value="Chromosome"/>
</dbReference>
<dbReference type="InterPro" id="IPR000182">
    <property type="entry name" value="GNAT_dom"/>
</dbReference>
<reference evidence="4 9" key="2">
    <citation type="submission" date="2016-04" db="EMBL/GenBank/DDBJ databases">
        <title>Complete genome sequence of Thermococcus thioreducens type strain OGL-20P.</title>
        <authorList>
            <person name="Oger P.M."/>
        </authorList>
    </citation>
    <scope>NUCLEOTIDE SEQUENCE [LARGE SCALE GENOMIC DNA]</scope>
    <source>
        <strain evidence="4 9">OGL-20P</strain>
    </source>
</reference>
<keyword evidence="2" id="KW-0012">Acyltransferase</keyword>
<evidence type="ECO:0000313" key="5">
    <source>
        <dbReference type="EMBL" id="KQH83355.1"/>
    </source>
</evidence>
<dbReference type="GO" id="GO:0031415">
    <property type="term" value="C:NatA complex"/>
    <property type="evidence" value="ECO:0007669"/>
    <property type="project" value="InterPro"/>
</dbReference>
<keyword evidence="5" id="KW-0689">Ribosomal protein</keyword>
<evidence type="ECO:0000313" key="9">
    <source>
        <dbReference type="Proteomes" id="UP000250136"/>
    </source>
</evidence>
<gene>
    <name evidence="4" type="ORF">A3L14_10195</name>
    <name evidence="5" type="ORF">AMR53_01415</name>
    <name evidence="6" type="ORF">SAMN05216170_2140</name>
</gene>
<dbReference type="Proteomes" id="UP000182125">
    <property type="component" value="Unassembled WGS sequence"/>
</dbReference>
<dbReference type="Pfam" id="PF00583">
    <property type="entry name" value="Acetyltransf_1"/>
    <property type="match status" value="1"/>
</dbReference>
<accession>A0A0Q2S811</accession>
<dbReference type="PROSITE" id="PS51186">
    <property type="entry name" value="GNAT"/>
    <property type="match status" value="1"/>
</dbReference>
<dbReference type="GO" id="GO:0005840">
    <property type="term" value="C:ribosome"/>
    <property type="evidence" value="ECO:0007669"/>
    <property type="project" value="UniProtKB-KW"/>
</dbReference>
<keyword evidence="9" id="KW-1185">Reference proteome</keyword>
<dbReference type="EMBL" id="LIXN01000002">
    <property type="protein sequence ID" value="KQH83355.1"/>
    <property type="molecule type" value="Genomic_DNA"/>
</dbReference>
<evidence type="ECO:0000256" key="1">
    <source>
        <dbReference type="ARBA" id="ARBA00022679"/>
    </source>
</evidence>
<dbReference type="GeneID" id="33334799"/>
<proteinExistence type="predicted"/>
<dbReference type="PANTHER" id="PTHR23091">
    <property type="entry name" value="N-TERMINAL ACETYLTRANSFERASE"/>
    <property type="match status" value="1"/>
</dbReference>
<dbReference type="AlphaFoldDB" id="A0A0Q2S811"/>
<feature type="domain" description="N-acetyltransferase" evidence="3">
    <location>
        <begin position="17"/>
        <end position="161"/>
    </location>
</feature>
<evidence type="ECO:0000313" key="6">
    <source>
        <dbReference type="EMBL" id="SEW21232.1"/>
    </source>
</evidence>
<dbReference type="RefSeq" id="WP_055428564.1">
    <property type="nucleotide sequence ID" value="NZ_CP015105.1"/>
</dbReference>
<dbReference type="PANTHER" id="PTHR23091:SF4">
    <property type="entry name" value="N-TERMINAL AMINO-ACID N(ALPHA)-ACETYLTRANSFERASE NATA"/>
    <property type="match status" value="1"/>
</dbReference>
<reference evidence="5 7" key="1">
    <citation type="submission" date="2015-08" db="EMBL/GenBank/DDBJ databases">
        <title>Thermococcus thioreducens DSM 14981 genome sequencing.</title>
        <authorList>
            <person name="Hong S.-J."/>
            <person name="Kim M.-C."/>
            <person name="Shin J.-H."/>
        </authorList>
    </citation>
    <scope>NUCLEOTIDE SEQUENCE [LARGE SCALE GENOMIC DNA]</scope>
    <source>
        <strain evidence="5 7">DSM 14981</strain>
    </source>
</reference>
<dbReference type="InterPro" id="IPR006464">
    <property type="entry name" value="AcTrfase_RimI/Ard1"/>
</dbReference>
<dbReference type="SUPFAM" id="SSF55729">
    <property type="entry name" value="Acyl-CoA N-acyltransferases (Nat)"/>
    <property type="match status" value="1"/>
</dbReference>
<dbReference type="STRING" id="277988.SAMN05216170_2140"/>
<dbReference type="InterPro" id="IPR016181">
    <property type="entry name" value="Acyl_CoA_acyltransferase"/>
</dbReference>
<keyword evidence="1 4" id="KW-0808">Transferase</keyword>
<keyword evidence="5" id="KW-0687">Ribonucleoprotein</keyword>
<evidence type="ECO:0000313" key="7">
    <source>
        <dbReference type="Proteomes" id="UP000051862"/>
    </source>
</evidence>
<reference evidence="6 8" key="3">
    <citation type="submission" date="2016-10" db="EMBL/GenBank/DDBJ databases">
        <authorList>
            <person name="de Groot N.N."/>
        </authorList>
    </citation>
    <scope>NUCLEOTIDE SEQUENCE [LARGE SCALE GENOMIC DNA]</scope>
    <source>
        <strain evidence="6 8">OGL-20</strain>
    </source>
</reference>
<dbReference type="OrthoDB" id="43754at2157"/>
<evidence type="ECO:0000259" key="3">
    <source>
        <dbReference type="PROSITE" id="PS51186"/>
    </source>
</evidence>
<protein>
    <submittedName>
        <fullName evidence="5">30S ribosomal protein S18</fullName>
    </submittedName>
    <submittedName>
        <fullName evidence="4">Ribosomal-protein-alanine N-acetyltransferase RimI</fullName>
    </submittedName>
    <submittedName>
        <fullName evidence="6">[SSU ribosomal protein S18P]-alanine acetyltransferase</fullName>
    </submittedName>
</protein>
<dbReference type="CDD" id="cd04301">
    <property type="entry name" value="NAT_SF"/>
    <property type="match status" value="1"/>
</dbReference>
<dbReference type="EMBL" id="FOIW01000003">
    <property type="protein sequence ID" value="SEW21232.1"/>
    <property type="molecule type" value="Genomic_DNA"/>
</dbReference>
<evidence type="ECO:0000313" key="4">
    <source>
        <dbReference type="EMBL" id="ASJ13229.1"/>
    </source>
</evidence>
<evidence type="ECO:0000313" key="8">
    <source>
        <dbReference type="Proteomes" id="UP000182125"/>
    </source>
</evidence>